<dbReference type="PANTHER" id="PTHR43512:SF7">
    <property type="entry name" value="TRANSLATION FACTOR GUF1, MITOCHONDRIAL"/>
    <property type="match status" value="1"/>
</dbReference>
<dbReference type="GO" id="GO:0016787">
    <property type="term" value="F:hydrolase activity"/>
    <property type="evidence" value="ECO:0007669"/>
    <property type="project" value="UniProtKB-KW"/>
</dbReference>
<accession>A0AAD4D3Z4</accession>
<dbReference type="EMBL" id="JAAAIL010001835">
    <property type="protein sequence ID" value="KAG0264302.1"/>
    <property type="molecule type" value="Genomic_DNA"/>
</dbReference>
<dbReference type="FunFam" id="3.30.70.2570:FF:000001">
    <property type="entry name" value="Translation factor GUF1, mitochondrial"/>
    <property type="match status" value="1"/>
</dbReference>
<gene>
    <name evidence="7" type="ORF">BGZ95_003620</name>
</gene>
<evidence type="ECO:0000256" key="2">
    <source>
        <dbReference type="ARBA" id="ARBA00022741"/>
    </source>
</evidence>
<proteinExistence type="inferred from homology"/>
<dbReference type="InterPro" id="IPR006297">
    <property type="entry name" value="EF-4"/>
</dbReference>
<evidence type="ECO:0000256" key="3">
    <source>
        <dbReference type="ARBA" id="ARBA00022801"/>
    </source>
</evidence>
<dbReference type="GO" id="GO:0097177">
    <property type="term" value="F:mitochondrial ribosome binding"/>
    <property type="evidence" value="ECO:0007669"/>
    <property type="project" value="TreeGrafter"/>
</dbReference>
<keyword evidence="4" id="KW-0648">Protein biosynthesis</keyword>
<evidence type="ECO:0000256" key="4">
    <source>
        <dbReference type="ARBA" id="ARBA00022917"/>
    </source>
</evidence>
<dbReference type="InterPro" id="IPR038363">
    <property type="entry name" value="LepA_C_sf"/>
</dbReference>
<dbReference type="GO" id="GO:0045727">
    <property type="term" value="P:positive regulation of translation"/>
    <property type="evidence" value="ECO:0007669"/>
    <property type="project" value="TreeGrafter"/>
</dbReference>
<keyword evidence="2" id="KW-0547">Nucleotide-binding</keyword>
<dbReference type="GO" id="GO:0005525">
    <property type="term" value="F:GTP binding"/>
    <property type="evidence" value="ECO:0007669"/>
    <property type="project" value="UniProtKB-KW"/>
</dbReference>
<reference evidence="7" key="1">
    <citation type="journal article" date="2020" name="Fungal Divers.">
        <title>Resolving the Mortierellaceae phylogeny through synthesis of multi-gene phylogenetics and phylogenomics.</title>
        <authorList>
            <person name="Vandepol N."/>
            <person name="Liber J."/>
            <person name="Desiro A."/>
            <person name="Na H."/>
            <person name="Kennedy M."/>
            <person name="Barry K."/>
            <person name="Grigoriev I.V."/>
            <person name="Miller A.N."/>
            <person name="O'Donnell K."/>
            <person name="Stajich J.E."/>
            <person name="Bonito G."/>
        </authorList>
    </citation>
    <scope>NUCLEOTIDE SEQUENCE</scope>
    <source>
        <strain evidence="7">NRRL 28262</strain>
    </source>
</reference>
<dbReference type="Gene3D" id="3.30.70.2570">
    <property type="entry name" value="Elongation factor 4, C-terminal domain"/>
    <property type="match status" value="1"/>
</dbReference>
<sequence>MNIVLNSKPVDALSIILHRSQAEPIGRDWVKRLKGLLSRQLFEIVIQASVGNKVIAREGLSAMRKNVTAKCYGGDVSRKMKLLNKQKEGKKRMKAIGGVEVSQEAFYDFMSKKK</sequence>
<name>A0AAD4D3Z4_9FUNG</name>
<dbReference type="InterPro" id="IPR013842">
    <property type="entry name" value="LepA_CTD"/>
</dbReference>
<keyword evidence="5" id="KW-0342">GTP-binding</keyword>
<protein>
    <recommendedName>
        <fullName evidence="6">GTP-binding protein LepA C-terminal domain-containing protein</fullName>
    </recommendedName>
</protein>
<keyword evidence="3" id="KW-0378">Hydrolase</keyword>
<dbReference type="GO" id="GO:0005739">
    <property type="term" value="C:mitochondrion"/>
    <property type="evidence" value="ECO:0007669"/>
    <property type="project" value="TreeGrafter"/>
</dbReference>
<comment type="caution">
    <text evidence="7">The sequence shown here is derived from an EMBL/GenBank/DDBJ whole genome shotgun (WGS) entry which is preliminary data.</text>
</comment>
<dbReference type="Pfam" id="PF06421">
    <property type="entry name" value="LepA_C"/>
    <property type="match status" value="1"/>
</dbReference>
<evidence type="ECO:0000313" key="8">
    <source>
        <dbReference type="Proteomes" id="UP001194580"/>
    </source>
</evidence>
<evidence type="ECO:0000259" key="6">
    <source>
        <dbReference type="Pfam" id="PF06421"/>
    </source>
</evidence>
<keyword evidence="8" id="KW-1185">Reference proteome</keyword>
<comment type="similarity">
    <text evidence="1">Belongs to the TRAFAC class translation factor GTPase superfamily. Classic translation factor GTPase family. LepA subfamily.</text>
</comment>
<feature type="domain" description="GTP-binding protein LepA C-terminal" evidence="6">
    <location>
        <begin position="5"/>
        <end position="110"/>
    </location>
</feature>
<evidence type="ECO:0000313" key="7">
    <source>
        <dbReference type="EMBL" id="KAG0264302.1"/>
    </source>
</evidence>
<organism evidence="7 8">
    <name type="scientific">Linnemannia exigua</name>
    <dbReference type="NCBI Taxonomy" id="604196"/>
    <lineage>
        <taxon>Eukaryota</taxon>
        <taxon>Fungi</taxon>
        <taxon>Fungi incertae sedis</taxon>
        <taxon>Mucoromycota</taxon>
        <taxon>Mortierellomycotina</taxon>
        <taxon>Mortierellomycetes</taxon>
        <taxon>Mortierellales</taxon>
        <taxon>Mortierellaceae</taxon>
        <taxon>Linnemannia</taxon>
    </lineage>
</organism>
<dbReference type="PANTHER" id="PTHR43512">
    <property type="entry name" value="TRANSLATION FACTOR GUF1-RELATED"/>
    <property type="match status" value="1"/>
</dbReference>
<dbReference type="GO" id="GO:0006412">
    <property type="term" value="P:translation"/>
    <property type="evidence" value="ECO:0007669"/>
    <property type="project" value="UniProtKB-KW"/>
</dbReference>
<evidence type="ECO:0000256" key="5">
    <source>
        <dbReference type="ARBA" id="ARBA00023134"/>
    </source>
</evidence>
<evidence type="ECO:0000256" key="1">
    <source>
        <dbReference type="ARBA" id="ARBA00005454"/>
    </source>
</evidence>
<dbReference type="Proteomes" id="UP001194580">
    <property type="component" value="Unassembled WGS sequence"/>
</dbReference>
<dbReference type="AlphaFoldDB" id="A0AAD4D3Z4"/>